<keyword evidence="2" id="KW-0813">Transport</keyword>
<evidence type="ECO:0000256" key="8">
    <source>
        <dbReference type="ARBA" id="ARBA00038436"/>
    </source>
</evidence>
<proteinExistence type="inferred from homology"/>
<keyword evidence="5 9" id="KW-0812">Transmembrane</keyword>
<dbReference type="Pfam" id="PF04290">
    <property type="entry name" value="DctQ"/>
    <property type="match status" value="1"/>
</dbReference>
<comment type="subcellular location">
    <subcellularLocation>
        <location evidence="1">Cell inner membrane</location>
        <topology evidence="1">Multi-pass membrane protein</topology>
    </subcellularLocation>
</comment>
<dbReference type="InterPro" id="IPR055348">
    <property type="entry name" value="DctQ"/>
</dbReference>
<reference evidence="11 12" key="1">
    <citation type="journal article" date="2012" name="BMC Microbiol.">
        <title>Genome sequence of Desulfitobacterium hafniense DCB-2, a Gram-positive anaerobe capable of dehalogenation and metal reduction.</title>
        <authorList>
            <person name="Kim S.H."/>
            <person name="Harzman C."/>
            <person name="Davis J.K."/>
            <person name="Hutcheson R."/>
            <person name="Broderick J.B."/>
            <person name="Marsh T.L."/>
            <person name="Tiedje J.M."/>
        </authorList>
    </citation>
    <scope>NUCLEOTIDE SEQUENCE [LARGE SCALE GENOMIC DNA]</scope>
    <source>
        <strain evidence="12">DSM 10664 / DCB-2</strain>
    </source>
</reference>
<dbReference type="GO" id="GO:0005886">
    <property type="term" value="C:plasma membrane"/>
    <property type="evidence" value="ECO:0007669"/>
    <property type="project" value="UniProtKB-SubCell"/>
</dbReference>
<evidence type="ECO:0000313" key="11">
    <source>
        <dbReference type="EMBL" id="ACL19299.1"/>
    </source>
</evidence>
<feature type="transmembrane region" description="Helical" evidence="9">
    <location>
        <begin position="52"/>
        <end position="74"/>
    </location>
</feature>
<gene>
    <name evidence="11" type="ordered locus">Dhaf_1242</name>
</gene>
<keyword evidence="3" id="KW-1003">Cell membrane</keyword>
<evidence type="ECO:0000256" key="1">
    <source>
        <dbReference type="ARBA" id="ARBA00004429"/>
    </source>
</evidence>
<evidence type="ECO:0000259" key="10">
    <source>
        <dbReference type="Pfam" id="PF04290"/>
    </source>
</evidence>
<evidence type="ECO:0000256" key="3">
    <source>
        <dbReference type="ARBA" id="ARBA00022475"/>
    </source>
</evidence>
<dbReference type="AlphaFoldDB" id="B8G184"/>
<dbReference type="InterPro" id="IPR007387">
    <property type="entry name" value="TRAP_DctQ"/>
</dbReference>
<keyword evidence="7 9" id="KW-0472">Membrane</keyword>
<dbReference type="PANTHER" id="PTHR35011:SF4">
    <property type="entry name" value="SLL1102 PROTEIN"/>
    <property type="match status" value="1"/>
</dbReference>
<feature type="transmembrane region" description="Helical" evidence="9">
    <location>
        <begin position="123"/>
        <end position="142"/>
    </location>
</feature>
<evidence type="ECO:0000256" key="2">
    <source>
        <dbReference type="ARBA" id="ARBA00022448"/>
    </source>
</evidence>
<evidence type="ECO:0000313" key="12">
    <source>
        <dbReference type="Proteomes" id="UP000007726"/>
    </source>
</evidence>
<evidence type="ECO:0000256" key="7">
    <source>
        <dbReference type="ARBA" id="ARBA00023136"/>
    </source>
</evidence>
<evidence type="ECO:0000256" key="4">
    <source>
        <dbReference type="ARBA" id="ARBA00022519"/>
    </source>
</evidence>
<feature type="transmembrane region" description="Helical" evidence="9">
    <location>
        <begin position="80"/>
        <end position="102"/>
    </location>
</feature>
<evidence type="ECO:0000256" key="6">
    <source>
        <dbReference type="ARBA" id="ARBA00022989"/>
    </source>
</evidence>
<dbReference type="KEGG" id="dhd:Dhaf_1242"/>
<dbReference type="HOGENOM" id="CLU_086356_2_3_9"/>
<evidence type="ECO:0000256" key="9">
    <source>
        <dbReference type="SAM" id="Phobius"/>
    </source>
</evidence>
<accession>B8G184</accession>
<name>B8G184_DESHD</name>
<feature type="domain" description="Tripartite ATP-independent periplasmic transporters DctQ component" evidence="10">
    <location>
        <begin position="65"/>
        <end position="192"/>
    </location>
</feature>
<sequence>MNNPPVVISEMLNSYNTLKRTVRRIPQKEEVSFVIRKYVETMDKISIFVGKAFSFLIIPIVILQAGEALLRYVFDSPTIWSWEVAMLLYGAHFIVGAAWVMTYEGHVRTDMLYAKFSAKTQQLLELILFPLIFFPFVSVLLWKCTVNTLYSISIRETTFTQWAPPFYPLKVVITFAFLLLLFQGIAKWLRVFVLFTKGEEI</sequence>
<protein>
    <submittedName>
        <fullName evidence="11">Tripartite ATP-independent periplasmic transporter DctQ component</fullName>
    </submittedName>
</protein>
<evidence type="ECO:0000256" key="5">
    <source>
        <dbReference type="ARBA" id="ARBA00022692"/>
    </source>
</evidence>
<dbReference type="Proteomes" id="UP000007726">
    <property type="component" value="Chromosome"/>
</dbReference>
<keyword evidence="4" id="KW-0997">Cell inner membrane</keyword>
<keyword evidence="6 9" id="KW-1133">Transmembrane helix</keyword>
<comment type="similarity">
    <text evidence="8">Belongs to the TRAP transporter small permease family.</text>
</comment>
<organism evidence="11 12">
    <name type="scientific">Desulfitobacterium hafniense (strain DSM 10664 / DCB-2)</name>
    <dbReference type="NCBI Taxonomy" id="272564"/>
    <lineage>
        <taxon>Bacteria</taxon>
        <taxon>Bacillati</taxon>
        <taxon>Bacillota</taxon>
        <taxon>Clostridia</taxon>
        <taxon>Eubacteriales</taxon>
        <taxon>Desulfitobacteriaceae</taxon>
        <taxon>Desulfitobacterium</taxon>
    </lineage>
</organism>
<dbReference type="PANTHER" id="PTHR35011">
    <property type="entry name" value="2,3-DIKETO-L-GULONATE TRAP TRANSPORTER SMALL PERMEASE PROTEIN YIAM"/>
    <property type="match status" value="1"/>
</dbReference>
<dbReference type="EMBL" id="CP001336">
    <property type="protein sequence ID" value="ACL19299.1"/>
    <property type="molecule type" value="Genomic_DNA"/>
</dbReference>